<protein>
    <submittedName>
        <fullName evidence="2">Uncharacterized protein</fullName>
    </submittedName>
</protein>
<feature type="compositionally biased region" description="Basic and acidic residues" evidence="1">
    <location>
        <begin position="254"/>
        <end position="275"/>
    </location>
</feature>
<evidence type="ECO:0000313" key="3">
    <source>
        <dbReference type="Proteomes" id="UP001189429"/>
    </source>
</evidence>
<accession>A0ABN9WIR2</accession>
<comment type="caution">
    <text evidence="2">The sequence shown here is derived from an EMBL/GenBank/DDBJ whole genome shotgun (WGS) entry which is preliminary data.</text>
</comment>
<name>A0ABN9WIR2_9DINO</name>
<evidence type="ECO:0000313" key="2">
    <source>
        <dbReference type="EMBL" id="CAK0886374.1"/>
    </source>
</evidence>
<dbReference type="Proteomes" id="UP001189429">
    <property type="component" value="Unassembled WGS sequence"/>
</dbReference>
<feature type="region of interest" description="Disordered" evidence="1">
    <location>
        <begin position="1"/>
        <end position="38"/>
    </location>
</feature>
<proteinExistence type="predicted"/>
<reference evidence="2" key="1">
    <citation type="submission" date="2023-10" db="EMBL/GenBank/DDBJ databases">
        <authorList>
            <person name="Chen Y."/>
            <person name="Shah S."/>
            <person name="Dougan E. K."/>
            <person name="Thang M."/>
            <person name="Chan C."/>
        </authorList>
    </citation>
    <scope>NUCLEOTIDE SEQUENCE [LARGE SCALE GENOMIC DNA]</scope>
</reference>
<sequence length="319" mass="34109">MAELSEGSKVSATGGRPLLWRPSSLRSQEDAALGRSAARRRARRRCRQACENALRKLAEAEARPGSWQDRERAARPALVLAASGRRVPGARRRRRNAALHAARIPAVGFAAASEADLAWAAAGPRLGEMHTHEVHAEVLDGQLLNVAVPGTDALGFQPPCAFPIDEGVEDECSGWPAPGIWQPLSPDAETRIFADGLEAGWRLAEQYLEHRGPSEKLRTQGASLVSSGGVVEEVYEESHRGAPCRFAPGSFRQGARDLDGEDRSAGSCGYRDRRGVTGSSRKRAVHRRSPATSDPGPTAPPSADASGIGPPQQADCQQQ</sequence>
<feature type="compositionally biased region" description="Basic residues" evidence="1">
    <location>
        <begin position="280"/>
        <end position="289"/>
    </location>
</feature>
<feature type="region of interest" description="Disordered" evidence="1">
    <location>
        <begin position="242"/>
        <end position="319"/>
    </location>
</feature>
<evidence type="ECO:0000256" key="1">
    <source>
        <dbReference type="SAM" id="MobiDB-lite"/>
    </source>
</evidence>
<keyword evidence="3" id="KW-1185">Reference proteome</keyword>
<gene>
    <name evidence="2" type="ORF">PCOR1329_LOCUS67738</name>
</gene>
<organism evidence="2 3">
    <name type="scientific">Prorocentrum cordatum</name>
    <dbReference type="NCBI Taxonomy" id="2364126"/>
    <lineage>
        <taxon>Eukaryota</taxon>
        <taxon>Sar</taxon>
        <taxon>Alveolata</taxon>
        <taxon>Dinophyceae</taxon>
        <taxon>Prorocentrales</taxon>
        <taxon>Prorocentraceae</taxon>
        <taxon>Prorocentrum</taxon>
    </lineage>
</organism>
<dbReference type="EMBL" id="CAUYUJ010018794">
    <property type="protein sequence ID" value="CAK0886374.1"/>
    <property type="molecule type" value="Genomic_DNA"/>
</dbReference>